<accession>A0A1J4KSA3</accession>
<organism evidence="2 3">
    <name type="scientific">Tritrichomonas foetus</name>
    <dbReference type="NCBI Taxonomy" id="1144522"/>
    <lineage>
        <taxon>Eukaryota</taxon>
        <taxon>Metamonada</taxon>
        <taxon>Parabasalia</taxon>
        <taxon>Tritrichomonadida</taxon>
        <taxon>Tritrichomonadidae</taxon>
        <taxon>Tritrichomonas</taxon>
    </lineage>
</organism>
<evidence type="ECO:0000313" key="3">
    <source>
        <dbReference type="Proteomes" id="UP000179807"/>
    </source>
</evidence>
<evidence type="ECO:0000313" key="2">
    <source>
        <dbReference type="EMBL" id="OHT12542.1"/>
    </source>
</evidence>
<dbReference type="Proteomes" id="UP000179807">
    <property type="component" value="Unassembled WGS sequence"/>
</dbReference>
<keyword evidence="1" id="KW-1133">Transmembrane helix</keyword>
<keyword evidence="3" id="KW-1185">Reference proteome</keyword>
<keyword evidence="1" id="KW-0812">Transmembrane</keyword>
<gene>
    <name evidence="2" type="ORF">TRFO_17592</name>
</gene>
<evidence type="ECO:0000256" key="1">
    <source>
        <dbReference type="SAM" id="Phobius"/>
    </source>
</evidence>
<feature type="transmembrane region" description="Helical" evidence="1">
    <location>
        <begin position="125"/>
        <end position="148"/>
    </location>
</feature>
<name>A0A1J4KSA3_9EUKA</name>
<dbReference type="RefSeq" id="XP_068365678.1">
    <property type="nucleotide sequence ID" value="XM_068499678.1"/>
</dbReference>
<comment type="caution">
    <text evidence="2">The sequence shown here is derived from an EMBL/GenBank/DDBJ whole genome shotgun (WGS) entry which is preliminary data.</text>
</comment>
<protein>
    <submittedName>
        <fullName evidence="2">Uncharacterized protein</fullName>
    </submittedName>
</protein>
<dbReference type="VEuPathDB" id="TrichDB:TRFO_17592"/>
<keyword evidence="1" id="KW-0472">Membrane</keyword>
<dbReference type="EMBL" id="MLAK01000561">
    <property type="protein sequence ID" value="OHT12542.1"/>
    <property type="molecule type" value="Genomic_DNA"/>
</dbReference>
<reference evidence="2" key="1">
    <citation type="submission" date="2016-10" db="EMBL/GenBank/DDBJ databases">
        <authorList>
            <person name="Benchimol M."/>
            <person name="Almeida L.G."/>
            <person name="Vasconcelos A.T."/>
            <person name="Perreira-Neves A."/>
            <person name="Rosa I.A."/>
            <person name="Tasca T."/>
            <person name="Bogo M.R."/>
            <person name="de Souza W."/>
        </authorList>
    </citation>
    <scope>NUCLEOTIDE SEQUENCE [LARGE SCALE GENOMIC DNA]</scope>
    <source>
        <strain evidence="2">K</strain>
    </source>
</reference>
<dbReference type="OrthoDB" id="10576500at2759"/>
<dbReference type="GeneID" id="94834382"/>
<proteinExistence type="predicted"/>
<dbReference type="AlphaFoldDB" id="A0A1J4KSA3"/>
<sequence length="178" mass="19794">MFLCLVFAVYSADVHQPPKYTTVSVANAYEFMYSTNNWTDTITAEQYSKVPNSYFILRQPGDLDDGFGADGFFEITGTPQEIAEFRANAAVMTQVTNKTFQQLKSEGSSVYVVELKKSATYAQAATFWVTIVFFIIFIGGVASGLLIWHYDRYDLDPANSLLFVTEGNLIVSGANDPK</sequence>